<reference evidence="2 3" key="1">
    <citation type="submission" date="2022-10" db="EMBL/GenBank/DDBJ databases">
        <title>Aestuariibacter sp. AA17 isolated from Montipora capitata coral fragment.</title>
        <authorList>
            <person name="Emsley S.A."/>
            <person name="Pfannmuller K.M."/>
            <person name="Loughran R.M."/>
            <person name="Shlafstein M."/>
            <person name="Papke E."/>
            <person name="Saw J.H."/>
            <person name="Ushijima B."/>
            <person name="Videau P."/>
        </authorList>
    </citation>
    <scope>NUCLEOTIDE SEQUENCE [LARGE SCALE GENOMIC DNA]</scope>
    <source>
        <strain evidence="2 3">AA17</strain>
    </source>
</reference>
<evidence type="ECO:0000256" key="1">
    <source>
        <dbReference type="SAM" id="SignalP"/>
    </source>
</evidence>
<comment type="caution">
    <text evidence="2">The sequence shown here is derived from an EMBL/GenBank/DDBJ whole genome shotgun (WGS) entry which is preliminary data.</text>
</comment>
<organism evidence="2 3">
    <name type="scientific">Fluctibacter corallii</name>
    <dbReference type="NCBI Taxonomy" id="2984329"/>
    <lineage>
        <taxon>Bacteria</taxon>
        <taxon>Pseudomonadati</taxon>
        <taxon>Pseudomonadota</taxon>
        <taxon>Gammaproteobacteria</taxon>
        <taxon>Alteromonadales</taxon>
        <taxon>Alteromonadaceae</taxon>
        <taxon>Fluctibacter</taxon>
    </lineage>
</organism>
<dbReference type="RefSeq" id="WP_263712260.1">
    <property type="nucleotide sequence ID" value="NZ_JAOWKX010000004.1"/>
</dbReference>
<dbReference type="Proteomes" id="UP001652504">
    <property type="component" value="Unassembled WGS sequence"/>
</dbReference>
<evidence type="ECO:0000313" key="2">
    <source>
        <dbReference type="EMBL" id="MCV2884981.1"/>
    </source>
</evidence>
<keyword evidence="1" id="KW-0732">Signal</keyword>
<sequence>MPNTLLRHVIILAILSSFTVFADELTHATQKMCQKVRACSLAHAERQHFSSPDMKQFVESAIEGVCDMMTSQTRLAKQHGLYHEAVACLNETLNMTCEQFEEGIDGPACTQLQQKALGLNKETR</sequence>
<evidence type="ECO:0000313" key="3">
    <source>
        <dbReference type="Proteomes" id="UP001652504"/>
    </source>
</evidence>
<gene>
    <name evidence="2" type="ORF">OE749_09760</name>
</gene>
<proteinExistence type="predicted"/>
<protein>
    <submittedName>
        <fullName evidence="2">Uncharacterized protein</fullName>
    </submittedName>
</protein>
<keyword evidence="3" id="KW-1185">Reference proteome</keyword>
<feature type="chain" id="PRO_5046546992" evidence="1">
    <location>
        <begin position="23"/>
        <end position="124"/>
    </location>
</feature>
<dbReference type="EMBL" id="JAOWKX010000004">
    <property type="protein sequence ID" value="MCV2884981.1"/>
    <property type="molecule type" value="Genomic_DNA"/>
</dbReference>
<accession>A0ABT3A8I0</accession>
<feature type="signal peptide" evidence="1">
    <location>
        <begin position="1"/>
        <end position="22"/>
    </location>
</feature>
<name>A0ABT3A8I0_9ALTE</name>